<reference evidence="2" key="1">
    <citation type="submission" date="2023-07" db="EMBL/GenBank/DDBJ databases">
        <title>Mycolicibacterium sp. nov., a novel bacterial species.</title>
        <authorList>
            <person name="Cao Y."/>
        </authorList>
    </citation>
    <scope>NUCLEOTIDE SEQUENCE</scope>
    <source>
        <strain evidence="2">KC 300</strain>
    </source>
</reference>
<evidence type="ECO:0000259" key="1">
    <source>
        <dbReference type="Pfam" id="PF01425"/>
    </source>
</evidence>
<dbReference type="InterPro" id="IPR036928">
    <property type="entry name" value="AS_sf"/>
</dbReference>
<protein>
    <submittedName>
        <fullName evidence="2">Amidase family protein</fullName>
    </submittedName>
</protein>
<dbReference type="RefSeq" id="WP_302913804.1">
    <property type="nucleotide sequence ID" value="NZ_JAUMSQ010000048.1"/>
</dbReference>
<evidence type="ECO:0000313" key="2">
    <source>
        <dbReference type="EMBL" id="MDO3635947.1"/>
    </source>
</evidence>
<sequence>RDRGPRYAGAEIRVGLPGADELEFFGDTAMADAHTAFRAQLSRRHHVVDVPLAPFLAAGALLYQGPWVAERLVEFGEFLAATPGSIHPVVREILQGGQAYTAVDAFSALQRLQELKAVVSRVWEQVDVLVVPTIGTTFTVAEVLDRPIDTNTVLGHYTHFGNLIDLLGVAVPLGVTADGRPHSAMLLGGALTDDTVLQFAAQILDEPRATVTSHPTAVATTEEHV</sequence>
<feature type="non-terminal residue" evidence="2">
    <location>
        <position position="1"/>
    </location>
</feature>
<organism evidence="2 3">
    <name type="scientific">Mycolicibacterium arseniciresistens</name>
    <dbReference type="NCBI Taxonomy" id="3062257"/>
    <lineage>
        <taxon>Bacteria</taxon>
        <taxon>Bacillati</taxon>
        <taxon>Actinomycetota</taxon>
        <taxon>Actinomycetes</taxon>
        <taxon>Mycobacteriales</taxon>
        <taxon>Mycobacteriaceae</taxon>
        <taxon>Mycolicibacterium</taxon>
    </lineage>
</organism>
<gene>
    <name evidence="2" type="ORF">Q2100_09345</name>
</gene>
<dbReference type="InterPro" id="IPR023631">
    <property type="entry name" value="Amidase_dom"/>
</dbReference>
<feature type="domain" description="Amidase" evidence="1">
    <location>
        <begin position="12"/>
        <end position="197"/>
    </location>
</feature>
<dbReference type="Gene3D" id="1.20.58.1700">
    <property type="match status" value="1"/>
</dbReference>
<keyword evidence="3" id="KW-1185">Reference proteome</keyword>
<dbReference type="Pfam" id="PF01425">
    <property type="entry name" value="Amidase"/>
    <property type="match status" value="1"/>
</dbReference>
<proteinExistence type="predicted"/>
<dbReference type="Proteomes" id="UP001168823">
    <property type="component" value="Unassembled WGS sequence"/>
</dbReference>
<name>A0ABT8UDS6_9MYCO</name>
<evidence type="ECO:0000313" key="3">
    <source>
        <dbReference type="Proteomes" id="UP001168823"/>
    </source>
</evidence>
<accession>A0ABT8UDS6</accession>
<dbReference type="EMBL" id="JAUMSQ010000048">
    <property type="protein sequence ID" value="MDO3635947.1"/>
    <property type="molecule type" value="Genomic_DNA"/>
</dbReference>
<dbReference type="SUPFAM" id="SSF75304">
    <property type="entry name" value="Amidase signature (AS) enzymes"/>
    <property type="match status" value="1"/>
</dbReference>
<comment type="caution">
    <text evidence="2">The sequence shown here is derived from an EMBL/GenBank/DDBJ whole genome shotgun (WGS) entry which is preliminary data.</text>
</comment>
<dbReference type="Gene3D" id="3.90.1300.10">
    <property type="entry name" value="Amidase signature (AS) domain"/>
    <property type="match status" value="1"/>
</dbReference>